<comment type="catalytic activity">
    <reaction evidence="1">
        <text>ATP + protein L-histidine = ADP + protein N-phospho-L-histidine.</text>
        <dbReference type="EC" id="2.7.13.3"/>
    </reaction>
</comment>
<evidence type="ECO:0000259" key="11">
    <source>
        <dbReference type="Pfam" id="PF07730"/>
    </source>
</evidence>
<evidence type="ECO:0000256" key="5">
    <source>
        <dbReference type="ARBA" id="ARBA00022741"/>
    </source>
</evidence>
<keyword evidence="7" id="KW-0067">ATP-binding</keyword>
<keyword evidence="9" id="KW-1133">Transmembrane helix</keyword>
<feature type="domain" description="Histidine kinase/HSP90-like ATPase" evidence="10">
    <location>
        <begin position="302"/>
        <end position="391"/>
    </location>
</feature>
<dbReference type="SUPFAM" id="SSF55874">
    <property type="entry name" value="ATPase domain of HSP90 chaperone/DNA topoisomerase II/histidine kinase"/>
    <property type="match status" value="1"/>
</dbReference>
<keyword evidence="5" id="KW-0547">Nucleotide-binding</keyword>
<accession>A0ABW1NCN8</accession>
<dbReference type="InterPro" id="IPR050482">
    <property type="entry name" value="Sensor_HK_TwoCompSys"/>
</dbReference>
<dbReference type="PANTHER" id="PTHR24421">
    <property type="entry name" value="NITRATE/NITRITE SENSOR PROTEIN NARX-RELATED"/>
    <property type="match status" value="1"/>
</dbReference>
<evidence type="ECO:0000256" key="2">
    <source>
        <dbReference type="ARBA" id="ARBA00012438"/>
    </source>
</evidence>
<dbReference type="RefSeq" id="WP_380748034.1">
    <property type="nucleotide sequence ID" value="NZ_JBHSRF010000006.1"/>
</dbReference>
<evidence type="ECO:0000256" key="9">
    <source>
        <dbReference type="SAM" id="Phobius"/>
    </source>
</evidence>
<evidence type="ECO:0000256" key="8">
    <source>
        <dbReference type="ARBA" id="ARBA00023012"/>
    </source>
</evidence>
<dbReference type="InterPro" id="IPR036890">
    <property type="entry name" value="HATPase_C_sf"/>
</dbReference>
<gene>
    <name evidence="12" type="ORF">ACFP1K_06715</name>
</gene>
<keyword evidence="13" id="KW-1185">Reference proteome</keyword>
<dbReference type="EMBL" id="JBHSRF010000006">
    <property type="protein sequence ID" value="MFC6080846.1"/>
    <property type="molecule type" value="Genomic_DNA"/>
</dbReference>
<feature type="transmembrane region" description="Helical" evidence="9">
    <location>
        <begin position="91"/>
        <end position="108"/>
    </location>
</feature>
<evidence type="ECO:0000256" key="6">
    <source>
        <dbReference type="ARBA" id="ARBA00022777"/>
    </source>
</evidence>
<proteinExistence type="predicted"/>
<organism evidence="12 13">
    <name type="scientific">Sphaerisporangium aureirubrum</name>
    <dbReference type="NCBI Taxonomy" id="1544736"/>
    <lineage>
        <taxon>Bacteria</taxon>
        <taxon>Bacillati</taxon>
        <taxon>Actinomycetota</taxon>
        <taxon>Actinomycetes</taxon>
        <taxon>Streptosporangiales</taxon>
        <taxon>Streptosporangiaceae</taxon>
        <taxon>Sphaerisporangium</taxon>
    </lineage>
</organism>
<keyword evidence="9" id="KW-0472">Membrane</keyword>
<dbReference type="GO" id="GO:0016301">
    <property type="term" value="F:kinase activity"/>
    <property type="evidence" value="ECO:0007669"/>
    <property type="project" value="UniProtKB-KW"/>
</dbReference>
<dbReference type="InterPro" id="IPR003594">
    <property type="entry name" value="HATPase_dom"/>
</dbReference>
<dbReference type="Gene3D" id="1.20.5.1930">
    <property type="match status" value="1"/>
</dbReference>
<feature type="transmembrane region" description="Helical" evidence="9">
    <location>
        <begin position="154"/>
        <end position="171"/>
    </location>
</feature>
<dbReference type="EC" id="2.7.13.3" evidence="2"/>
<evidence type="ECO:0000256" key="1">
    <source>
        <dbReference type="ARBA" id="ARBA00000085"/>
    </source>
</evidence>
<dbReference type="Pfam" id="PF07730">
    <property type="entry name" value="HisKA_3"/>
    <property type="match status" value="1"/>
</dbReference>
<dbReference type="Pfam" id="PF02518">
    <property type="entry name" value="HATPase_c"/>
    <property type="match status" value="1"/>
</dbReference>
<keyword evidence="4" id="KW-0808">Transferase</keyword>
<keyword evidence="8" id="KW-0902">Two-component regulatory system</keyword>
<feature type="domain" description="Signal transduction histidine kinase subgroup 3 dimerisation and phosphoacceptor" evidence="11">
    <location>
        <begin position="193"/>
        <end position="258"/>
    </location>
</feature>
<dbReference type="CDD" id="cd16917">
    <property type="entry name" value="HATPase_UhpB-NarQ-NarX-like"/>
    <property type="match status" value="1"/>
</dbReference>
<dbReference type="InterPro" id="IPR011712">
    <property type="entry name" value="Sig_transdc_His_kin_sub3_dim/P"/>
</dbReference>
<sequence>MKGSEVPRRSRSLLVADGCAAVALTLFGAFAILDPPGPGFGGPVWVAWLVAGLAGLPAGVRRRWPVAVYGVVLASATVGTLLGVAGGGALWAVYASAALVLYLVASCLPYGRSAVALAVGLLASAAAIWVFYATRLAVVPEPAAEVPLWAPGEIGVTWVAMAALWTVGAVVRSRREAAARLARSLARTAVADERLRLARELHDIIGHGMSLIAVKATVANHLADTRPDQVRDALTVIEDTSRAALADIRRLLGVLRSDAPDLTPPPGPDRLPGLADTARSAGVEVDLQVRGADGLPEAVGLSVYRIVQEALTNVVKHAAPTRCQVAVTADGRVVHIDVVDDGRPHREPPKHPEGGHGLLGIRERVTMYGGIMSAGPRPEGGFHLTAHLPYEPSGATA</sequence>
<evidence type="ECO:0000256" key="4">
    <source>
        <dbReference type="ARBA" id="ARBA00022679"/>
    </source>
</evidence>
<dbReference type="Proteomes" id="UP001596137">
    <property type="component" value="Unassembled WGS sequence"/>
</dbReference>
<evidence type="ECO:0000256" key="3">
    <source>
        <dbReference type="ARBA" id="ARBA00022553"/>
    </source>
</evidence>
<dbReference type="PANTHER" id="PTHR24421:SF10">
    <property type="entry name" value="NITRATE_NITRITE SENSOR PROTEIN NARQ"/>
    <property type="match status" value="1"/>
</dbReference>
<protein>
    <recommendedName>
        <fullName evidence="2">histidine kinase</fullName>
        <ecNumber evidence="2">2.7.13.3</ecNumber>
    </recommendedName>
</protein>
<evidence type="ECO:0000259" key="10">
    <source>
        <dbReference type="Pfam" id="PF02518"/>
    </source>
</evidence>
<reference evidence="13" key="1">
    <citation type="journal article" date="2019" name="Int. J. Syst. Evol. Microbiol.">
        <title>The Global Catalogue of Microorganisms (GCM) 10K type strain sequencing project: providing services to taxonomists for standard genome sequencing and annotation.</title>
        <authorList>
            <consortium name="The Broad Institute Genomics Platform"/>
            <consortium name="The Broad Institute Genome Sequencing Center for Infectious Disease"/>
            <person name="Wu L."/>
            <person name="Ma J."/>
        </authorList>
    </citation>
    <scope>NUCLEOTIDE SEQUENCE [LARGE SCALE GENOMIC DNA]</scope>
    <source>
        <strain evidence="13">JCM 30346</strain>
    </source>
</reference>
<dbReference type="Gene3D" id="3.30.565.10">
    <property type="entry name" value="Histidine kinase-like ATPase, C-terminal domain"/>
    <property type="match status" value="1"/>
</dbReference>
<keyword evidence="3" id="KW-0597">Phosphoprotein</keyword>
<evidence type="ECO:0000313" key="12">
    <source>
        <dbReference type="EMBL" id="MFC6080846.1"/>
    </source>
</evidence>
<keyword evidence="6 12" id="KW-0418">Kinase</keyword>
<feature type="transmembrane region" description="Helical" evidence="9">
    <location>
        <begin position="115"/>
        <end position="134"/>
    </location>
</feature>
<evidence type="ECO:0000313" key="13">
    <source>
        <dbReference type="Proteomes" id="UP001596137"/>
    </source>
</evidence>
<feature type="transmembrane region" description="Helical" evidence="9">
    <location>
        <begin position="12"/>
        <end position="33"/>
    </location>
</feature>
<comment type="caution">
    <text evidence="12">The sequence shown here is derived from an EMBL/GenBank/DDBJ whole genome shotgun (WGS) entry which is preliminary data.</text>
</comment>
<feature type="transmembrane region" description="Helical" evidence="9">
    <location>
        <begin position="66"/>
        <end position="85"/>
    </location>
</feature>
<evidence type="ECO:0000256" key="7">
    <source>
        <dbReference type="ARBA" id="ARBA00022840"/>
    </source>
</evidence>
<feature type="transmembrane region" description="Helical" evidence="9">
    <location>
        <begin position="39"/>
        <end position="59"/>
    </location>
</feature>
<name>A0ABW1NCN8_9ACTN</name>
<keyword evidence="9" id="KW-0812">Transmembrane</keyword>